<feature type="transmembrane region" description="Helical" evidence="12">
    <location>
        <begin position="260"/>
        <end position="277"/>
    </location>
</feature>
<evidence type="ECO:0000256" key="4">
    <source>
        <dbReference type="ARBA" id="ARBA00022723"/>
    </source>
</evidence>
<comment type="function">
    <text evidence="12">Catalyzes the conversion of heme O to heme A by two successive hydroxylations of the methyl group at C8. The first hydroxylation forms heme I, the second hydroxylation results in an unstable dihydroxymethyl group, which spontaneously dehydrates, resulting in the formyl group of heme A.</text>
</comment>
<dbReference type="STRING" id="144026.SAMN04488568_103153"/>
<dbReference type="Proteomes" id="UP000199759">
    <property type="component" value="Unassembled WGS sequence"/>
</dbReference>
<dbReference type="GO" id="GO:0046872">
    <property type="term" value="F:metal ion binding"/>
    <property type="evidence" value="ECO:0007669"/>
    <property type="project" value="UniProtKB-KW"/>
</dbReference>
<feature type="transmembrane region" description="Helical" evidence="12">
    <location>
        <begin position="126"/>
        <end position="144"/>
    </location>
</feature>
<evidence type="ECO:0000313" key="13">
    <source>
        <dbReference type="EMBL" id="SDL95258.1"/>
    </source>
</evidence>
<keyword evidence="5 12" id="KW-1133">Transmembrane helix</keyword>
<dbReference type="GO" id="GO:0120547">
    <property type="term" value="F:heme A synthase activity"/>
    <property type="evidence" value="ECO:0007669"/>
    <property type="project" value="UniProtKB-EC"/>
</dbReference>
<dbReference type="InterPro" id="IPR003780">
    <property type="entry name" value="COX15/CtaA_fam"/>
</dbReference>
<evidence type="ECO:0000313" key="14">
    <source>
        <dbReference type="Proteomes" id="UP000199759"/>
    </source>
</evidence>
<dbReference type="PANTHER" id="PTHR23289:SF2">
    <property type="entry name" value="CYTOCHROME C OXIDASE ASSEMBLY PROTEIN COX15 HOMOLOG"/>
    <property type="match status" value="1"/>
</dbReference>
<dbReference type="PANTHER" id="PTHR23289">
    <property type="entry name" value="CYTOCHROME C OXIDASE ASSEMBLY PROTEIN COX15"/>
    <property type="match status" value="1"/>
</dbReference>
<evidence type="ECO:0000256" key="9">
    <source>
        <dbReference type="ARBA" id="ARBA00023136"/>
    </source>
</evidence>
<feature type="transmembrane region" description="Helical" evidence="12">
    <location>
        <begin position="159"/>
        <end position="180"/>
    </location>
</feature>
<keyword evidence="12" id="KW-1003">Cell membrane</keyword>
<comment type="subunit">
    <text evidence="12">Interacts with CtaB.</text>
</comment>
<evidence type="ECO:0000256" key="2">
    <source>
        <dbReference type="ARBA" id="ARBA00004141"/>
    </source>
</evidence>
<comment type="similarity">
    <text evidence="12">Belongs to the COX15/CtaA family. Type 2 subfamily.</text>
</comment>
<feature type="binding site" description="axial binding residue" evidence="12">
    <location>
        <position position="258"/>
    </location>
    <ligand>
        <name>heme</name>
        <dbReference type="ChEBI" id="CHEBI:30413"/>
    </ligand>
    <ligandPart>
        <name>Fe</name>
        <dbReference type="ChEBI" id="CHEBI:18248"/>
    </ligandPart>
</feature>
<reference evidence="13 14" key="1">
    <citation type="submission" date="2016-10" db="EMBL/GenBank/DDBJ databases">
        <authorList>
            <person name="de Groot N.N."/>
        </authorList>
    </citation>
    <scope>NUCLEOTIDE SEQUENCE [LARGE SCALE GENOMIC DNA]</scope>
    <source>
        <strain evidence="13 14">DSM 16077</strain>
    </source>
</reference>
<name>A0A1G9P8Z5_9PROT</name>
<evidence type="ECO:0000256" key="8">
    <source>
        <dbReference type="ARBA" id="ARBA00023133"/>
    </source>
</evidence>
<proteinExistence type="inferred from homology"/>
<keyword evidence="3 12" id="KW-0812">Transmembrane</keyword>
<evidence type="ECO:0000256" key="6">
    <source>
        <dbReference type="ARBA" id="ARBA00023002"/>
    </source>
</evidence>
<evidence type="ECO:0000256" key="12">
    <source>
        <dbReference type="HAMAP-Rule" id="MF_01665"/>
    </source>
</evidence>
<dbReference type="AlphaFoldDB" id="A0A1G9P8Z5"/>
<gene>
    <name evidence="12" type="primary">ctaA</name>
    <name evidence="13" type="ORF">SAMN04488568_103153</name>
</gene>
<dbReference type="UniPathway" id="UPA00269">
    <property type="reaction ID" value="UER00713"/>
</dbReference>
<feature type="transmembrane region" description="Helical" evidence="12">
    <location>
        <begin position="97"/>
        <end position="114"/>
    </location>
</feature>
<comment type="pathway">
    <text evidence="10 12">Porphyrin-containing compound metabolism; heme A biosynthesis; heme A from heme O: step 1/1.</text>
</comment>
<feature type="binding site" description="axial binding residue" evidence="12">
    <location>
        <position position="318"/>
    </location>
    <ligand>
        <name>heme</name>
        <dbReference type="ChEBI" id="CHEBI:30413"/>
    </ligand>
    <ligandPart>
        <name>Fe</name>
        <dbReference type="ChEBI" id="CHEBI:18248"/>
    </ligandPart>
</feature>
<keyword evidence="8 12" id="KW-0350">Heme biosynthesis</keyword>
<evidence type="ECO:0000256" key="1">
    <source>
        <dbReference type="ARBA" id="ARBA00001970"/>
    </source>
</evidence>
<dbReference type="Pfam" id="PF02628">
    <property type="entry name" value="COX15-CtaA"/>
    <property type="match status" value="1"/>
</dbReference>
<comment type="subcellular location">
    <subcellularLocation>
        <location evidence="12">Cell membrane</location>
        <topology evidence="12">Multi-pass membrane protein</topology>
    </subcellularLocation>
    <subcellularLocation>
        <location evidence="2">Membrane</location>
        <topology evidence="2">Multi-pass membrane protein</topology>
    </subcellularLocation>
</comment>
<organism evidence="13 14">
    <name type="scientific">Maricaulis salignorans</name>
    <dbReference type="NCBI Taxonomy" id="144026"/>
    <lineage>
        <taxon>Bacteria</taxon>
        <taxon>Pseudomonadati</taxon>
        <taxon>Pseudomonadota</taxon>
        <taxon>Alphaproteobacteria</taxon>
        <taxon>Maricaulales</taxon>
        <taxon>Maricaulaceae</taxon>
        <taxon>Maricaulis</taxon>
    </lineage>
</organism>
<feature type="transmembrane region" description="Helical" evidence="12">
    <location>
        <begin position="192"/>
        <end position="216"/>
    </location>
</feature>
<evidence type="ECO:0000256" key="7">
    <source>
        <dbReference type="ARBA" id="ARBA00023004"/>
    </source>
</evidence>
<evidence type="ECO:0000256" key="11">
    <source>
        <dbReference type="ARBA" id="ARBA00048044"/>
    </source>
</evidence>
<dbReference type="HAMAP" id="MF_01665">
    <property type="entry name" value="HemeA_synth_type2"/>
    <property type="match status" value="1"/>
</dbReference>
<dbReference type="GO" id="GO:0006784">
    <property type="term" value="P:heme A biosynthetic process"/>
    <property type="evidence" value="ECO:0007669"/>
    <property type="project" value="UniProtKB-UniRule"/>
</dbReference>
<dbReference type="GO" id="GO:0016653">
    <property type="term" value="F:oxidoreductase activity, acting on NAD(P)H, heme protein as acceptor"/>
    <property type="evidence" value="ECO:0007669"/>
    <property type="project" value="TreeGrafter"/>
</dbReference>
<dbReference type="GO" id="GO:0005886">
    <property type="term" value="C:plasma membrane"/>
    <property type="evidence" value="ECO:0007669"/>
    <property type="project" value="UniProtKB-SubCell"/>
</dbReference>
<dbReference type="EMBL" id="FNHG01000003">
    <property type="protein sequence ID" value="SDL95258.1"/>
    <property type="molecule type" value="Genomic_DNA"/>
</dbReference>
<keyword evidence="7 12" id="KW-0408">Iron</keyword>
<keyword evidence="4 12" id="KW-0479">Metal-binding</keyword>
<accession>A0A1G9P8Z5</accession>
<evidence type="ECO:0000256" key="10">
    <source>
        <dbReference type="ARBA" id="ARBA00044501"/>
    </source>
</evidence>
<feature type="transmembrane region" description="Helical" evidence="12">
    <location>
        <begin position="12"/>
        <end position="31"/>
    </location>
</feature>
<evidence type="ECO:0000256" key="5">
    <source>
        <dbReference type="ARBA" id="ARBA00022989"/>
    </source>
</evidence>
<feature type="transmembrane region" description="Helical" evidence="12">
    <location>
        <begin position="316"/>
        <end position="336"/>
    </location>
</feature>
<dbReference type="InterPro" id="IPR023754">
    <property type="entry name" value="HemeA_Synthase_type2"/>
</dbReference>
<keyword evidence="14" id="KW-1185">Reference proteome</keyword>
<feature type="transmembrane region" description="Helical" evidence="12">
    <location>
        <begin position="289"/>
        <end position="310"/>
    </location>
</feature>
<dbReference type="OrthoDB" id="9793156at2"/>
<keyword evidence="9 12" id="KW-0472">Membrane</keyword>
<keyword evidence="6 12" id="KW-0560">Oxidoreductase</keyword>
<evidence type="ECO:0000256" key="3">
    <source>
        <dbReference type="ARBA" id="ARBA00022692"/>
    </source>
</evidence>
<dbReference type="EC" id="1.17.99.9" evidence="12"/>
<dbReference type="RefSeq" id="WP_091767323.1">
    <property type="nucleotide sequence ID" value="NZ_FNHG01000003.1"/>
</dbReference>
<sequence>MSYRSTSSQAVSNWLFIVALMVCGMILVGGATRLTDSGLSITEWKPLSGAIPPLTAADWEASFRLYQQTTEFQEQNSTMTLVDYETIFWWEWAHRQLGRMIGLVYGLPLLVFWLRGSISGHLKPRLLALLGLGALQGGIGWWMVASGLVDRLDVSQYRLAVHLGMAFLILGACVWFGLTARTGPPPVRQGRLVGAAAALLVLVFLQIMLGAFVAGLDAGRIYNTWPLMNGQLVPEDYLAGLPFLQAIFESHAAVQMNHRWTGYLVALAVLGFAVAIWREPRVALKPFMVILPALVIAQIGLGIAALLAVVPLGLSLAHQGGAILLFIATLIATWTARRAM</sequence>
<comment type="cofactor">
    <cofactor evidence="1 12">
        <name>heme b</name>
        <dbReference type="ChEBI" id="CHEBI:60344"/>
    </cofactor>
</comment>
<comment type="catalytic activity">
    <reaction evidence="11">
        <text>Fe(II)-heme o + 2 A + H2O = Fe(II)-heme a + 2 AH2</text>
        <dbReference type="Rhea" id="RHEA:63388"/>
        <dbReference type="ChEBI" id="CHEBI:13193"/>
        <dbReference type="ChEBI" id="CHEBI:15377"/>
        <dbReference type="ChEBI" id="CHEBI:17499"/>
        <dbReference type="ChEBI" id="CHEBI:60530"/>
        <dbReference type="ChEBI" id="CHEBI:61715"/>
        <dbReference type="EC" id="1.17.99.9"/>
    </reaction>
    <physiologicalReaction direction="left-to-right" evidence="11">
        <dbReference type="Rhea" id="RHEA:63389"/>
    </physiologicalReaction>
</comment>
<protein>
    <recommendedName>
        <fullName evidence="12">Heme A synthase</fullName>
        <shortName evidence="12">HAS</shortName>
        <ecNumber evidence="12">1.17.99.9</ecNumber>
    </recommendedName>
    <alternativeName>
        <fullName evidence="12">Cytochrome aa3-controlling protein</fullName>
    </alternativeName>
</protein>